<dbReference type="SMART" id="SM00176">
    <property type="entry name" value="RAN"/>
    <property type="match status" value="1"/>
</dbReference>
<dbReference type="InterPro" id="IPR027417">
    <property type="entry name" value="P-loop_NTPase"/>
</dbReference>
<dbReference type="PROSITE" id="PS51421">
    <property type="entry name" value="RAS"/>
    <property type="match status" value="1"/>
</dbReference>
<evidence type="ECO:0000256" key="4">
    <source>
        <dbReference type="ARBA" id="ARBA00022475"/>
    </source>
</evidence>
<evidence type="ECO:0000256" key="10">
    <source>
        <dbReference type="ARBA" id="ARBA00023288"/>
    </source>
</evidence>
<dbReference type="GO" id="GO:2000114">
    <property type="term" value="P:regulation of establishment of cell polarity"/>
    <property type="evidence" value="ECO:0007669"/>
    <property type="project" value="UniProtKB-ARBA"/>
</dbReference>
<evidence type="ECO:0000256" key="12">
    <source>
        <dbReference type="ARBA" id="ARBA00048098"/>
    </source>
</evidence>
<evidence type="ECO:0000256" key="3">
    <source>
        <dbReference type="ARBA" id="ARBA00011984"/>
    </source>
</evidence>
<dbReference type="FunFam" id="3.40.50.300:FF:000631">
    <property type="entry name" value="Ras small monomeric GTPase"/>
    <property type="match status" value="1"/>
</dbReference>
<keyword evidence="6" id="KW-0547">Nucleotide-binding</keyword>
<protein>
    <recommendedName>
        <fullName evidence="13">Ras-related protein RSR1</fullName>
        <ecNumber evidence="3">3.6.5.2</ecNumber>
    </recommendedName>
</protein>
<feature type="compositionally biased region" description="Basic and acidic residues" evidence="14">
    <location>
        <begin position="306"/>
        <end position="322"/>
    </location>
</feature>
<dbReference type="PANTHER" id="PTHR24070">
    <property type="entry name" value="RAS, DI-RAS, AND RHEB FAMILY MEMBERS OF SMALL GTPASE SUPERFAMILY"/>
    <property type="match status" value="1"/>
</dbReference>
<evidence type="ECO:0000313" key="15">
    <source>
        <dbReference type="EMBL" id="EUN31819.1"/>
    </source>
</evidence>
<evidence type="ECO:0000256" key="9">
    <source>
        <dbReference type="ARBA" id="ARBA00023136"/>
    </source>
</evidence>
<dbReference type="SUPFAM" id="SSF52540">
    <property type="entry name" value="P-loop containing nucleoside triphosphate hydrolases"/>
    <property type="match status" value="1"/>
</dbReference>
<dbReference type="Pfam" id="PF00071">
    <property type="entry name" value="Ras"/>
    <property type="match status" value="1"/>
</dbReference>
<evidence type="ECO:0000256" key="6">
    <source>
        <dbReference type="ARBA" id="ARBA00022741"/>
    </source>
</evidence>
<dbReference type="RefSeq" id="XP_014561403.1">
    <property type="nucleotide sequence ID" value="XM_014705917.1"/>
</dbReference>
<dbReference type="Gene3D" id="3.40.50.300">
    <property type="entry name" value="P-loop containing nucleotide triphosphate hydrolases"/>
    <property type="match status" value="1"/>
</dbReference>
<accession>W7EXV9</accession>
<keyword evidence="5" id="KW-0488">Methylation</keyword>
<dbReference type="PRINTS" id="PR00449">
    <property type="entry name" value="RASTRNSFRMNG"/>
</dbReference>
<keyword evidence="10" id="KW-0449">Lipoprotein</keyword>
<keyword evidence="9" id="KW-0472">Membrane</keyword>
<dbReference type="GeneID" id="26255295"/>
<dbReference type="SMART" id="SM00173">
    <property type="entry name" value="RAS"/>
    <property type="match status" value="1"/>
</dbReference>
<evidence type="ECO:0000256" key="5">
    <source>
        <dbReference type="ARBA" id="ARBA00022481"/>
    </source>
</evidence>
<evidence type="ECO:0000256" key="13">
    <source>
        <dbReference type="ARBA" id="ARBA00072720"/>
    </source>
</evidence>
<gene>
    <name evidence="15" type="ORF">COCVIDRAFT_33754</name>
</gene>
<name>W7EXV9_BIPV3</name>
<comment type="subcellular location">
    <subcellularLocation>
        <location evidence="1">Cell membrane</location>
        <topology evidence="1">Lipid-anchor</topology>
        <orientation evidence="1">Cytoplasmic side</orientation>
    </subcellularLocation>
</comment>
<dbReference type="InterPro" id="IPR005225">
    <property type="entry name" value="Small_GTP-bd"/>
</dbReference>
<dbReference type="EC" id="3.6.5.2" evidence="3"/>
<dbReference type="InterPro" id="IPR020849">
    <property type="entry name" value="Small_GTPase_Ras-type"/>
</dbReference>
<dbReference type="InterPro" id="IPR020100">
    <property type="entry name" value="Glc-repressible_Grg1"/>
</dbReference>
<organism evidence="15 16">
    <name type="scientific">Bipolaris victoriae (strain FI3)</name>
    <name type="common">Victoria blight of oats agent</name>
    <name type="synonym">Cochliobolus victoriae</name>
    <dbReference type="NCBI Taxonomy" id="930091"/>
    <lineage>
        <taxon>Eukaryota</taxon>
        <taxon>Fungi</taxon>
        <taxon>Dikarya</taxon>
        <taxon>Ascomycota</taxon>
        <taxon>Pezizomycotina</taxon>
        <taxon>Dothideomycetes</taxon>
        <taxon>Pleosporomycetidae</taxon>
        <taxon>Pleosporales</taxon>
        <taxon>Pleosporineae</taxon>
        <taxon>Pleosporaceae</taxon>
        <taxon>Bipolaris</taxon>
    </lineage>
</organism>
<reference evidence="15 16" key="1">
    <citation type="journal article" date="2013" name="PLoS Genet.">
        <title>Comparative genome structure, secondary metabolite, and effector coding capacity across Cochliobolus pathogens.</title>
        <authorList>
            <person name="Condon B.J."/>
            <person name="Leng Y."/>
            <person name="Wu D."/>
            <person name="Bushley K.E."/>
            <person name="Ohm R.A."/>
            <person name="Otillar R."/>
            <person name="Martin J."/>
            <person name="Schackwitz W."/>
            <person name="Grimwood J."/>
            <person name="MohdZainudin N."/>
            <person name="Xue C."/>
            <person name="Wang R."/>
            <person name="Manning V.A."/>
            <person name="Dhillon B."/>
            <person name="Tu Z.J."/>
            <person name="Steffenson B.J."/>
            <person name="Salamov A."/>
            <person name="Sun H."/>
            <person name="Lowry S."/>
            <person name="LaButti K."/>
            <person name="Han J."/>
            <person name="Copeland A."/>
            <person name="Lindquist E."/>
            <person name="Barry K."/>
            <person name="Schmutz J."/>
            <person name="Baker S.E."/>
            <person name="Ciuffetti L.M."/>
            <person name="Grigoriev I.V."/>
            <person name="Zhong S."/>
            <person name="Turgeon B.G."/>
        </authorList>
    </citation>
    <scope>NUCLEOTIDE SEQUENCE [LARGE SCALE GENOMIC DNA]</scope>
    <source>
        <strain evidence="15 16">FI3</strain>
    </source>
</reference>
<keyword evidence="7" id="KW-0378">Hydrolase</keyword>
<comment type="similarity">
    <text evidence="2">Belongs to the small GTPase superfamily. Ras family.</text>
</comment>
<dbReference type="HOGENOM" id="CLU_041217_9_0_1"/>
<evidence type="ECO:0000256" key="8">
    <source>
        <dbReference type="ARBA" id="ARBA00023134"/>
    </source>
</evidence>
<evidence type="ECO:0000256" key="1">
    <source>
        <dbReference type="ARBA" id="ARBA00004342"/>
    </source>
</evidence>
<dbReference type="Proteomes" id="UP000054337">
    <property type="component" value="Unassembled WGS sequence"/>
</dbReference>
<evidence type="ECO:0000256" key="7">
    <source>
        <dbReference type="ARBA" id="ARBA00022801"/>
    </source>
</evidence>
<keyword evidence="16" id="KW-1185">Reference proteome</keyword>
<feature type="region of interest" description="Disordered" evidence="14">
    <location>
        <begin position="269"/>
        <end position="322"/>
    </location>
</feature>
<evidence type="ECO:0000313" key="16">
    <source>
        <dbReference type="Proteomes" id="UP000054337"/>
    </source>
</evidence>
<evidence type="ECO:0000256" key="2">
    <source>
        <dbReference type="ARBA" id="ARBA00008344"/>
    </source>
</evidence>
<dbReference type="PROSITE" id="PS51419">
    <property type="entry name" value="RAB"/>
    <property type="match status" value="1"/>
</dbReference>
<sequence length="322" mass="35520">MSQREYHIVVLGSGGVGKSCLTAQFVQNVWIESYDPTIEDSYRKVLEVDGRHVILEILDTAGTEQFKLYMKTGQGFLLVFSITSESSFWELAELREQIRRIKEDSNVPMVLIGNKSDLEDDRAVPRPRAFAISREWNVPYFETSARRRANVDEAFVDLCRQIIRKDQTERTRMAPPDSPRPGEPLALTYAFFDLNTTLTHPPSIPHHTTINLATLTSTSSHSNQTPPTNLPIKMSAPNANAPNEGIVGQAVNSVKNAANYVSESIQGSTAEANKEANKQQAKGNVPGQDSIGDRISGGLNAASDKINQEKHDGAAEANKRSI</sequence>
<proteinExistence type="inferred from homology"/>
<dbReference type="AlphaFoldDB" id="W7EXV9"/>
<keyword evidence="4" id="KW-1003">Cell membrane</keyword>
<dbReference type="GO" id="GO:0005525">
    <property type="term" value="F:GTP binding"/>
    <property type="evidence" value="ECO:0007669"/>
    <property type="project" value="UniProtKB-KW"/>
</dbReference>
<dbReference type="SMART" id="SM00174">
    <property type="entry name" value="RHO"/>
    <property type="match status" value="1"/>
</dbReference>
<keyword evidence="8" id="KW-0342">GTP-binding</keyword>
<dbReference type="GO" id="GO:0007165">
    <property type="term" value="P:signal transduction"/>
    <property type="evidence" value="ECO:0007669"/>
    <property type="project" value="InterPro"/>
</dbReference>
<dbReference type="NCBIfam" id="TIGR00231">
    <property type="entry name" value="small_GTP"/>
    <property type="match status" value="1"/>
</dbReference>
<dbReference type="OrthoDB" id="5976022at2759"/>
<dbReference type="Pfam" id="PF11034">
    <property type="entry name" value="Grg1"/>
    <property type="match status" value="1"/>
</dbReference>
<dbReference type="SMART" id="SM00175">
    <property type="entry name" value="RAB"/>
    <property type="match status" value="1"/>
</dbReference>
<dbReference type="EMBL" id="KI968697">
    <property type="protein sequence ID" value="EUN31819.1"/>
    <property type="molecule type" value="Genomic_DNA"/>
</dbReference>
<dbReference type="InterPro" id="IPR001806">
    <property type="entry name" value="Small_GTPase"/>
</dbReference>
<comment type="catalytic activity">
    <reaction evidence="12">
        <text>GTP + H2O = GDP + phosphate + H(+)</text>
        <dbReference type="Rhea" id="RHEA:19669"/>
        <dbReference type="ChEBI" id="CHEBI:15377"/>
        <dbReference type="ChEBI" id="CHEBI:15378"/>
        <dbReference type="ChEBI" id="CHEBI:37565"/>
        <dbReference type="ChEBI" id="CHEBI:43474"/>
        <dbReference type="ChEBI" id="CHEBI:58189"/>
        <dbReference type="EC" id="3.6.5.2"/>
    </reaction>
</comment>
<dbReference type="GO" id="GO:0003925">
    <property type="term" value="F:G protein activity"/>
    <property type="evidence" value="ECO:0007669"/>
    <property type="project" value="UniProtKB-EC"/>
</dbReference>
<evidence type="ECO:0000256" key="11">
    <source>
        <dbReference type="ARBA" id="ARBA00023289"/>
    </source>
</evidence>
<dbReference type="GO" id="GO:0005886">
    <property type="term" value="C:plasma membrane"/>
    <property type="evidence" value="ECO:0007669"/>
    <property type="project" value="UniProtKB-SubCell"/>
</dbReference>
<keyword evidence="11" id="KW-0636">Prenylation</keyword>
<evidence type="ECO:0000256" key="14">
    <source>
        <dbReference type="SAM" id="MobiDB-lite"/>
    </source>
</evidence>